<keyword evidence="3" id="KW-1185">Reference proteome</keyword>
<comment type="caution">
    <text evidence="2">The sequence shown here is derived from an EMBL/GenBank/DDBJ whole genome shotgun (WGS) entry which is preliminary data.</text>
</comment>
<evidence type="ECO:0000313" key="2">
    <source>
        <dbReference type="EMBL" id="CAB3986454.1"/>
    </source>
</evidence>
<proteinExistence type="predicted"/>
<protein>
    <submittedName>
        <fullName evidence="2">Uncharacterized protein</fullName>
    </submittedName>
</protein>
<evidence type="ECO:0000256" key="1">
    <source>
        <dbReference type="SAM" id="MobiDB-lite"/>
    </source>
</evidence>
<feature type="compositionally biased region" description="Polar residues" evidence="1">
    <location>
        <begin position="1"/>
        <end position="16"/>
    </location>
</feature>
<dbReference type="Proteomes" id="UP001152795">
    <property type="component" value="Unassembled WGS sequence"/>
</dbReference>
<accession>A0A6S7G0V2</accession>
<feature type="compositionally biased region" description="Polar residues" evidence="1">
    <location>
        <begin position="331"/>
        <end position="346"/>
    </location>
</feature>
<name>A0A6S7G0V2_PARCT</name>
<evidence type="ECO:0000313" key="3">
    <source>
        <dbReference type="Proteomes" id="UP001152795"/>
    </source>
</evidence>
<dbReference type="AlphaFoldDB" id="A0A6S7G0V2"/>
<sequence length="583" mass="64629">MPNLGQPSMSTVNQPQPVEYPNIPTTSASPENPVGHPACPTNQSCSTTPIDKLNYLKSFMDRAAAESIAGLSLTNANYEEAIVILKSSQCSYISSTLTGTLGLQSKGQRSVNIKTFGSNKTNAQVIDVVNLGIETAYGANIEMLAFTVPLIGQPLKNQFMSNASKTYPHLTNLRLADYSSGQHDAKVDILIGSDHYRKIMTGKTRQGDSGPTAIQTRLGWVLSGPVGNELQKLTHTSNLATIHTLKCASEEAECKNDVLVQELKRFWDLETLGIQPQCVYEEFLESIKHENNHYVITTNSKELQERICQTNQLVTVNNAPDGSNMARADSNKSQQLVEEEQSSYTGGTLGPPPPASDDKRKILRTLWDSYEDNLIIDIKDVADLAQMVQAMKRNVISISFKIYDPMGFISPLTINFKLLLQELCLAKGDWDHPLEGTLKCNWQKLVDNLKEVQPLVIPRCYIFDIHKQVISYELHSINTQNGCPPQSPAKENIDDDVVPEECRIEMKVKDQRALDKDTLSTMIVHGLKDSISNVINCKDYSSLGHLLRVTAVVLKFIKLLKSRVKLEDPPTNSEVTSTDIELA</sequence>
<feature type="region of interest" description="Disordered" evidence="1">
    <location>
        <begin position="1"/>
        <end position="43"/>
    </location>
</feature>
<dbReference type="InterPro" id="IPR005312">
    <property type="entry name" value="DUF1759"/>
</dbReference>
<dbReference type="PANTHER" id="PTHR47331:SF5">
    <property type="entry name" value="RIBONUCLEASE H"/>
    <property type="match status" value="1"/>
</dbReference>
<dbReference type="Pfam" id="PF05380">
    <property type="entry name" value="Peptidase_A17"/>
    <property type="match status" value="1"/>
</dbReference>
<dbReference type="PANTHER" id="PTHR47331">
    <property type="entry name" value="PHD-TYPE DOMAIN-CONTAINING PROTEIN"/>
    <property type="match status" value="1"/>
</dbReference>
<organism evidence="2 3">
    <name type="scientific">Paramuricea clavata</name>
    <name type="common">Red gorgonian</name>
    <name type="synonym">Violescent sea-whip</name>
    <dbReference type="NCBI Taxonomy" id="317549"/>
    <lineage>
        <taxon>Eukaryota</taxon>
        <taxon>Metazoa</taxon>
        <taxon>Cnidaria</taxon>
        <taxon>Anthozoa</taxon>
        <taxon>Octocorallia</taxon>
        <taxon>Malacalcyonacea</taxon>
        <taxon>Plexauridae</taxon>
        <taxon>Paramuricea</taxon>
    </lineage>
</organism>
<dbReference type="OrthoDB" id="5967017at2759"/>
<dbReference type="Pfam" id="PF03564">
    <property type="entry name" value="DUF1759"/>
    <property type="match status" value="1"/>
</dbReference>
<gene>
    <name evidence="2" type="ORF">PACLA_8A063658</name>
</gene>
<feature type="region of interest" description="Disordered" evidence="1">
    <location>
        <begin position="318"/>
        <end position="359"/>
    </location>
</feature>
<reference evidence="2" key="1">
    <citation type="submission" date="2020-04" db="EMBL/GenBank/DDBJ databases">
        <authorList>
            <person name="Alioto T."/>
            <person name="Alioto T."/>
            <person name="Gomez Garrido J."/>
        </authorList>
    </citation>
    <scope>NUCLEOTIDE SEQUENCE</scope>
    <source>
        <strain evidence="2">A484AB</strain>
    </source>
</reference>
<dbReference type="EMBL" id="CACRXK020001017">
    <property type="protein sequence ID" value="CAB3986454.1"/>
    <property type="molecule type" value="Genomic_DNA"/>
</dbReference>
<dbReference type="InterPro" id="IPR008042">
    <property type="entry name" value="Retrotrans_Pao"/>
</dbReference>